<comment type="similarity">
    <text evidence="1">Belongs to the isochorismatase family.</text>
</comment>
<comment type="caution">
    <text evidence="4">The sequence shown here is derived from an EMBL/GenBank/DDBJ whole genome shotgun (WGS) entry which is preliminary data.</text>
</comment>
<dbReference type="InterPro" id="IPR000868">
    <property type="entry name" value="Isochorismatase-like_dom"/>
</dbReference>
<evidence type="ECO:0000256" key="2">
    <source>
        <dbReference type="SAM" id="SignalP"/>
    </source>
</evidence>
<accession>A0AAD4F115</accession>
<dbReference type="PANTHER" id="PTHR43559">
    <property type="entry name" value="HYDROLASE YCAC-RELATED"/>
    <property type="match status" value="1"/>
</dbReference>
<evidence type="ECO:0000313" key="5">
    <source>
        <dbReference type="Proteomes" id="UP001197093"/>
    </source>
</evidence>
<evidence type="ECO:0000313" key="4">
    <source>
        <dbReference type="EMBL" id="KAG7290874.1"/>
    </source>
</evidence>
<feature type="domain" description="Isochorismatase-like" evidence="3">
    <location>
        <begin position="59"/>
        <end position="211"/>
    </location>
</feature>
<keyword evidence="5" id="KW-1185">Reference proteome</keyword>
<dbReference type="Pfam" id="PF00857">
    <property type="entry name" value="Isochorismatase"/>
    <property type="match status" value="1"/>
</dbReference>
<keyword evidence="2" id="KW-0732">Signal</keyword>
<name>A0AAD4F115_9PEZI</name>
<feature type="signal peptide" evidence="2">
    <location>
        <begin position="1"/>
        <end position="19"/>
    </location>
</feature>
<proteinExistence type="inferred from homology"/>
<evidence type="ECO:0000259" key="3">
    <source>
        <dbReference type="Pfam" id="PF00857"/>
    </source>
</evidence>
<dbReference type="InterPro" id="IPR036380">
    <property type="entry name" value="Isochorismatase-like_sf"/>
</dbReference>
<dbReference type="SUPFAM" id="SSF52499">
    <property type="entry name" value="Isochorismatase-like hydrolases"/>
    <property type="match status" value="1"/>
</dbReference>
<dbReference type="Proteomes" id="UP001197093">
    <property type="component" value="Unassembled WGS sequence"/>
</dbReference>
<dbReference type="AlphaFoldDB" id="A0AAD4F115"/>
<feature type="chain" id="PRO_5042271324" description="Isochorismatase-like domain-containing protein" evidence="2">
    <location>
        <begin position="20"/>
        <end position="268"/>
    </location>
</feature>
<dbReference type="InterPro" id="IPR053152">
    <property type="entry name" value="Hydrolase_YcaC-like"/>
</dbReference>
<sequence>MKFATALLSAGLMVGSAMADSKKCNGKSCPTTTAASVPTGVPVIESNVFPWERLDKNNSVLVILDLQEGLYSIARDWDATLYRDNMMAHAALGKAFPDLPVVLTTSSETGPNGPLPQEITDMYPNAPLIKREGEVDAWDNADFRNAIKATNRTQIIIAGIVTDVCTAFLARSLRAEGYSVWANLEASGTTTKEIRDIANDQLMRAGVNVVSLFAIVCDLMRDWRAAPGAKELLPWLDRYMPAYGMVARAHRAAKQTGVIFPGEDVLPR</sequence>
<dbReference type="PANTHER" id="PTHR43559:SF3">
    <property type="entry name" value="HYDROLASE YCAC-RELATED"/>
    <property type="match status" value="1"/>
</dbReference>
<dbReference type="EMBL" id="JAHCVI010000001">
    <property type="protein sequence ID" value="KAG7290874.1"/>
    <property type="molecule type" value="Genomic_DNA"/>
</dbReference>
<organism evidence="4 5">
    <name type="scientific">Staphylotrichum longicolle</name>
    <dbReference type="NCBI Taxonomy" id="669026"/>
    <lineage>
        <taxon>Eukaryota</taxon>
        <taxon>Fungi</taxon>
        <taxon>Dikarya</taxon>
        <taxon>Ascomycota</taxon>
        <taxon>Pezizomycotina</taxon>
        <taxon>Sordariomycetes</taxon>
        <taxon>Sordariomycetidae</taxon>
        <taxon>Sordariales</taxon>
        <taxon>Chaetomiaceae</taxon>
        <taxon>Staphylotrichum</taxon>
    </lineage>
</organism>
<dbReference type="Gene3D" id="3.40.50.850">
    <property type="entry name" value="Isochorismatase-like"/>
    <property type="match status" value="1"/>
</dbReference>
<gene>
    <name evidence="4" type="ORF">NEMBOFW57_000879</name>
</gene>
<evidence type="ECO:0000256" key="1">
    <source>
        <dbReference type="ARBA" id="ARBA00006336"/>
    </source>
</evidence>
<protein>
    <recommendedName>
        <fullName evidence="3">Isochorismatase-like domain-containing protein</fullName>
    </recommendedName>
</protein>
<reference evidence="4" key="1">
    <citation type="submission" date="2023-02" db="EMBL/GenBank/DDBJ databases">
        <authorList>
            <person name="Palmer J.M."/>
        </authorList>
    </citation>
    <scope>NUCLEOTIDE SEQUENCE</scope>
    <source>
        <strain evidence="4">FW57</strain>
    </source>
</reference>